<feature type="compositionally biased region" description="Gly residues" evidence="1">
    <location>
        <begin position="141"/>
        <end position="151"/>
    </location>
</feature>
<dbReference type="PROSITE" id="PS51318">
    <property type="entry name" value="TAT"/>
    <property type="match status" value="1"/>
</dbReference>
<name>A0A1I0QE72_9EURY</name>
<gene>
    <name evidence="2" type="ORF">SAMN05216285_3446</name>
</gene>
<evidence type="ECO:0008006" key="4">
    <source>
        <dbReference type="Google" id="ProtNLM"/>
    </source>
</evidence>
<evidence type="ECO:0000313" key="2">
    <source>
        <dbReference type="EMBL" id="SEW25363.1"/>
    </source>
</evidence>
<evidence type="ECO:0000256" key="1">
    <source>
        <dbReference type="SAM" id="MobiDB-lite"/>
    </source>
</evidence>
<evidence type="ECO:0000313" key="3">
    <source>
        <dbReference type="Proteomes" id="UP000183275"/>
    </source>
</evidence>
<proteinExistence type="predicted"/>
<feature type="compositionally biased region" description="Low complexity" evidence="1">
    <location>
        <begin position="153"/>
        <end position="172"/>
    </location>
</feature>
<reference evidence="3" key="1">
    <citation type="submission" date="2016-10" db="EMBL/GenBank/DDBJ databases">
        <authorList>
            <person name="Varghese N."/>
        </authorList>
    </citation>
    <scope>NUCLEOTIDE SEQUENCE [LARGE SCALE GENOMIC DNA]</scope>
    <source>
        <strain evidence="3">CGMCC 1.12284</strain>
    </source>
</reference>
<dbReference type="EMBL" id="FOIS01000004">
    <property type="protein sequence ID" value="SEW25363.1"/>
    <property type="molecule type" value="Genomic_DNA"/>
</dbReference>
<dbReference type="STRING" id="1202768.SAMN05216285_3446"/>
<dbReference type="AlphaFoldDB" id="A0A1I0QE72"/>
<dbReference type="InterPro" id="IPR006311">
    <property type="entry name" value="TAT_signal"/>
</dbReference>
<dbReference type="Proteomes" id="UP000183275">
    <property type="component" value="Unassembled WGS sequence"/>
</dbReference>
<protein>
    <recommendedName>
        <fullName evidence="4">Tat (Twin-arginine translocation) pathway signal sequence</fullName>
    </recommendedName>
</protein>
<feature type="region of interest" description="Disordered" evidence="1">
    <location>
        <begin position="141"/>
        <end position="194"/>
    </location>
</feature>
<sequence length="341" mass="37249">MSYNDIQTSRRDVLKGLSAGASALLAASGAGTVTAVESSVPEDSPMLGDFREGLEGWKSRGPHRETRVEAGQTSVIETGGHGLQVPFTERRNARIWNQSRVRTADFAANRYLFARLTASVGGTNSPLVFFARLYYPGAQGTGRGESGGDGNDGTETGNNGNGNSKNRNGKSNGNDDDGTNGRNGSGKPVVESHPIVVPQNTVHSLYWDLEEIPEKIRSNVHRLEIVWFLADHPPAESGSGRGRGQAEYMGTVLFDHIRLSDDNREVTRKALRDKRNDLQRFHGSITDNEVLRSTDDMELGNFVFTDGEKIMYGVKYHDEAGDRESVTYILDGERFALGGEN</sequence>
<dbReference type="RefSeq" id="WP_143067729.1">
    <property type="nucleotide sequence ID" value="NZ_FOIS01000004.1"/>
</dbReference>
<keyword evidence="3" id="KW-1185">Reference proteome</keyword>
<organism evidence="2 3">
    <name type="scientific">Natrinema salifodinae</name>
    <dbReference type="NCBI Taxonomy" id="1202768"/>
    <lineage>
        <taxon>Archaea</taxon>
        <taxon>Methanobacteriati</taxon>
        <taxon>Methanobacteriota</taxon>
        <taxon>Stenosarchaea group</taxon>
        <taxon>Halobacteria</taxon>
        <taxon>Halobacteriales</taxon>
        <taxon>Natrialbaceae</taxon>
        <taxon>Natrinema</taxon>
    </lineage>
</organism>
<accession>A0A1I0QE72</accession>
<dbReference type="OrthoDB" id="199966at2157"/>